<evidence type="ECO:0000313" key="4">
    <source>
        <dbReference type="EMBL" id="NZA01982.1"/>
    </source>
</evidence>
<feature type="signal peptide" evidence="2">
    <location>
        <begin position="1"/>
        <end position="19"/>
    </location>
</feature>
<feature type="chain" id="PRO_5032303620" evidence="2">
    <location>
        <begin position="20"/>
        <end position="118"/>
    </location>
</feature>
<keyword evidence="5" id="KW-1185">Reference proteome</keyword>
<feature type="domain" description="Peptidoglycan binding-like" evidence="3">
    <location>
        <begin position="64"/>
        <end position="116"/>
    </location>
</feature>
<reference evidence="4 5" key="1">
    <citation type="submission" date="2020-07" db="EMBL/GenBank/DDBJ databases">
        <authorList>
            <person name="Maaloum M."/>
        </authorList>
    </citation>
    <scope>NUCLEOTIDE SEQUENCE [LARGE SCALE GENOMIC DNA]</scope>
    <source>
        <strain evidence="4 5">GCS-AN-3</strain>
    </source>
</reference>
<accession>A0A853IP02</accession>
<sequence>MTASLTRLIALGAPLALLAACASEPTTTATPQPAPAPVTAPAEPAPAPAVTAPAAEQGPVRLTVRQAQQRLLDKGYDPGTVDGISGPRTANALRQFQRDEGLMATGRLDSETMNALGR</sequence>
<dbReference type="PROSITE" id="PS51257">
    <property type="entry name" value="PROKAR_LIPOPROTEIN"/>
    <property type="match status" value="1"/>
</dbReference>
<protein>
    <submittedName>
        <fullName evidence="4">Peptidoglycan-binding protein</fullName>
    </submittedName>
</protein>
<dbReference type="RefSeq" id="WP_180550368.1">
    <property type="nucleotide sequence ID" value="NZ_JACCKX010000001.1"/>
</dbReference>
<evidence type="ECO:0000259" key="3">
    <source>
        <dbReference type="Pfam" id="PF01471"/>
    </source>
</evidence>
<keyword evidence="2" id="KW-0732">Signal</keyword>
<feature type="compositionally biased region" description="Low complexity" evidence="1">
    <location>
        <begin position="48"/>
        <end position="57"/>
    </location>
</feature>
<organism evidence="4 5">
    <name type="scientific">Ottowia beijingensis</name>
    <dbReference type="NCBI Taxonomy" id="1207057"/>
    <lineage>
        <taxon>Bacteria</taxon>
        <taxon>Pseudomonadati</taxon>
        <taxon>Pseudomonadota</taxon>
        <taxon>Betaproteobacteria</taxon>
        <taxon>Burkholderiales</taxon>
        <taxon>Comamonadaceae</taxon>
        <taxon>Ottowia</taxon>
    </lineage>
</organism>
<evidence type="ECO:0000256" key="1">
    <source>
        <dbReference type="SAM" id="MobiDB-lite"/>
    </source>
</evidence>
<proteinExistence type="predicted"/>
<dbReference type="InterPro" id="IPR036365">
    <property type="entry name" value="PGBD-like_sf"/>
</dbReference>
<dbReference type="SUPFAM" id="SSF47090">
    <property type="entry name" value="PGBD-like"/>
    <property type="match status" value="1"/>
</dbReference>
<gene>
    <name evidence="4" type="ORF">H0I39_09855</name>
</gene>
<feature type="region of interest" description="Disordered" evidence="1">
    <location>
        <begin position="24"/>
        <end position="59"/>
    </location>
</feature>
<feature type="compositionally biased region" description="Pro residues" evidence="1">
    <location>
        <begin position="32"/>
        <end position="47"/>
    </location>
</feature>
<dbReference type="InterPro" id="IPR036366">
    <property type="entry name" value="PGBDSf"/>
</dbReference>
<name>A0A853IP02_9BURK</name>
<evidence type="ECO:0000313" key="5">
    <source>
        <dbReference type="Proteomes" id="UP000589716"/>
    </source>
</evidence>
<evidence type="ECO:0000256" key="2">
    <source>
        <dbReference type="SAM" id="SignalP"/>
    </source>
</evidence>
<dbReference type="Gene3D" id="1.10.101.10">
    <property type="entry name" value="PGBD-like superfamily/PGBD"/>
    <property type="match status" value="1"/>
</dbReference>
<dbReference type="EMBL" id="JACCKX010000001">
    <property type="protein sequence ID" value="NZA01982.1"/>
    <property type="molecule type" value="Genomic_DNA"/>
</dbReference>
<dbReference type="InterPro" id="IPR002477">
    <property type="entry name" value="Peptidoglycan-bd-like"/>
</dbReference>
<dbReference type="Proteomes" id="UP000589716">
    <property type="component" value="Unassembled WGS sequence"/>
</dbReference>
<comment type="caution">
    <text evidence="4">The sequence shown here is derived from an EMBL/GenBank/DDBJ whole genome shotgun (WGS) entry which is preliminary data.</text>
</comment>
<dbReference type="Pfam" id="PF01471">
    <property type="entry name" value="PG_binding_1"/>
    <property type="match status" value="1"/>
</dbReference>
<dbReference type="AlphaFoldDB" id="A0A853IP02"/>